<dbReference type="OrthoDB" id="9804645at2"/>
<dbReference type="SUPFAM" id="SSF55874">
    <property type="entry name" value="ATPase domain of HSP90 chaperone/DNA topoisomerase II/histidine kinase"/>
    <property type="match status" value="1"/>
</dbReference>
<dbReference type="GO" id="GO:0004721">
    <property type="term" value="F:phosphoprotein phosphatase activity"/>
    <property type="evidence" value="ECO:0007669"/>
    <property type="project" value="UniProtKB-KW"/>
</dbReference>
<accession>A0A0U3MYL2</accession>
<evidence type="ECO:0000256" key="8">
    <source>
        <dbReference type="ARBA" id="ARBA00022679"/>
    </source>
</evidence>
<keyword evidence="17" id="KW-0843">Virulence</keyword>
<proteinExistence type="predicted"/>
<evidence type="ECO:0000256" key="14">
    <source>
        <dbReference type="ARBA" id="ARBA00022912"/>
    </source>
</evidence>
<dbReference type="Pfam" id="PF00512">
    <property type="entry name" value="HisKA"/>
    <property type="match status" value="1"/>
</dbReference>
<dbReference type="CDD" id="cd06225">
    <property type="entry name" value="HAMP"/>
    <property type="match status" value="1"/>
</dbReference>
<dbReference type="InterPro" id="IPR003594">
    <property type="entry name" value="HATPase_dom"/>
</dbReference>
<organism evidence="21 22">
    <name type="scientific">Roseateles depolymerans</name>
    <dbReference type="NCBI Taxonomy" id="76731"/>
    <lineage>
        <taxon>Bacteria</taxon>
        <taxon>Pseudomonadati</taxon>
        <taxon>Pseudomonadota</taxon>
        <taxon>Betaproteobacteria</taxon>
        <taxon>Burkholderiales</taxon>
        <taxon>Sphaerotilaceae</taxon>
        <taxon>Roseateles</taxon>
    </lineage>
</organism>
<dbReference type="GO" id="GO:0005524">
    <property type="term" value="F:ATP binding"/>
    <property type="evidence" value="ECO:0007669"/>
    <property type="project" value="UniProtKB-KW"/>
</dbReference>
<sequence>MKTPSLSRQMVRAMASLALLINLSVVITSYSFYYLVFNYFPEWSPDEVDSLAPTAPELVWMAVTAVLAVVAATAAATRLARKMLIPVTSVAESLHKIADGDLSARASGGDPAFGEVTRLVKDFNTMADQLERVTQEQAQWSAAIAHELRTPVTILKGRLQGLADGVFEPTPSLFLKLLAQVEGLNHLIEDLRLLGLSDIGHLHMQITQADLAQEVRKVAEVFEPTLQGSGHRLALQLGEGVAFFDPVRIRQALLALLHNASQYAVAGTVRVSVMVSSATCVLRVEDEGPGIPAGSAERMFDAFWRGEASRSRHSGGSGLGLAVVAAIARAHGGHALCVPSAHGGTAIELSWPSRLHHSSMNPPPDLDPAR</sequence>
<dbReference type="RefSeq" id="WP_058935157.1">
    <property type="nucleotide sequence ID" value="NZ_CP013729.1"/>
</dbReference>
<protein>
    <recommendedName>
        <fullName evidence="19">Signal transduction histidine-protein kinase/phosphatase MprB</fullName>
        <ecNumber evidence="5">2.7.13.3</ecNumber>
    </recommendedName>
    <alternativeName>
        <fullName evidence="20">Mycobacterial persistence regulator B</fullName>
    </alternativeName>
</protein>
<evidence type="ECO:0000256" key="1">
    <source>
        <dbReference type="ARBA" id="ARBA00000085"/>
    </source>
</evidence>
<keyword evidence="18" id="KW-0464">Manganese</keyword>
<evidence type="ECO:0000256" key="3">
    <source>
        <dbReference type="ARBA" id="ARBA00001946"/>
    </source>
</evidence>
<dbReference type="PROSITE" id="PS50109">
    <property type="entry name" value="HIS_KIN"/>
    <property type="match status" value="1"/>
</dbReference>
<keyword evidence="9" id="KW-0547">Nucleotide-binding</keyword>
<comment type="catalytic activity">
    <reaction evidence="1">
        <text>ATP + protein L-histidine = ADP + protein N-phospho-L-histidine.</text>
        <dbReference type="EC" id="2.7.13.3"/>
    </reaction>
</comment>
<dbReference type="SMART" id="SM00304">
    <property type="entry name" value="HAMP"/>
    <property type="match status" value="1"/>
</dbReference>
<keyword evidence="16" id="KW-0346">Stress response</keyword>
<dbReference type="InterPro" id="IPR005467">
    <property type="entry name" value="His_kinase_dom"/>
</dbReference>
<dbReference type="SMART" id="SM00388">
    <property type="entry name" value="HisKA"/>
    <property type="match status" value="1"/>
</dbReference>
<evidence type="ECO:0000256" key="2">
    <source>
        <dbReference type="ARBA" id="ARBA00001936"/>
    </source>
</evidence>
<dbReference type="SUPFAM" id="SSF47384">
    <property type="entry name" value="Homodimeric domain of signal transducing histidine kinase"/>
    <property type="match status" value="1"/>
</dbReference>
<keyword evidence="22" id="KW-1185">Reference proteome</keyword>
<dbReference type="InterPro" id="IPR003661">
    <property type="entry name" value="HisK_dim/P_dom"/>
</dbReference>
<dbReference type="CDD" id="cd00082">
    <property type="entry name" value="HisKA"/>
    <property type="match status" value="1"/>
</dbReference>
<dbReference type="Pfam" id="PF00672">
    <property type="entry name" value="HAMP"/>
    <property type="match status" value="1"/>
</dbReference>
<reference evidence="21 22" key="1">
    <citation type="submission" date="2015-12" db="EMBL/GenBank/DDBJ databases">
        <title>Complete genome of Roseateles depolymerans KCTC 42856.</title>
        <authorList>
            <person name="Kim K.M."/>
        </authorList>
    </citation>
    <scope>NUCLEOTIDE SEQUENCE [LARGE SCALE GENOMIC DNA]</scope>
    <source>
        <strain evidence="21 22">KCTC 42856</strain>
    </source>
</reference>
<evidence type="ECO:0000256" key="12">
    <source>
        <dbReference type="ARBA" id="ARBA00022840"/>
    </source>
</evidence>
<evidence type="ECO:0000313" key="21">
    <source>
        <dbReference type="EMBL" id="ALV06964.1"/>
    </source>
</evidence>
<dbReference type="InterPro" id="IPR036890">
    <property type="entry name" value="HATPase_C_sf"/>
</dbReference>
<comment type="cofactor">
    <cofactor evidence="3">
        <name>Mg(2+)</name>
        <dbReference type="ChEBI" id="CHEBI:18420"/>
    </cofactor>
</comment>
<evidence type="ECO:0000313" key="22">
    <source>
        <dbReference type="Proteomes" id="UP000060699"/>
    </source>
</evidence>
<dbReference type="AlphaFoldDB" id="A0A0U3MYL2"/>
<dbReference type="InterPro" id="IPR050980">
    <property type="entry name" value="2C_sensor_his_kinase"/>
</dbReference>
<evidence type="ECO:0000256" key="13">
    <source>
        <dbReference type="ARBA" id="ARBA00022842"/>
    </source>
</evidence>
<keyword evidence="14" id="KW-0904">Protein phosphatase</keyword>
<dbReference type="SUPFAM" id="SSF158472">
    <property type="entry name" value="HAMP domain-like"/>
    <property type="match status" value="1"/>
</dbReference>
<dbReference type="Pfam" id="PF02518">
    <property type="entry name" value="HATPase_c"/>
    <property type="match status" value="1"/>
</dbReference>
<dbReference type="GO" id="GO:0000155">
    <property type="term" value="F:phosphorelay sensor kinase activity"/>
    <property type="evidence" value="ECO:0007669"/>
    <property type="project" value="InterPro"/>
</dbReference>
<dbReference type="Proteomes" id="UP000060699">
    <property type="component" value="Chromosome"/>
</dbReference>
<keyword evidence="7" id="KW-0597">Phosphoprotein</keyword>
<keyword evidence="13" id="KW-0460">Magnesium</keyword>
<dbReference type="Gene3D" id="1.10.287.130">
    <property type="match status" value="1"/>
</dbReference>
<dbReference type="InterPro" id="IPR003660">
    <property type="entry name" value="HAMP_dom"/>
</dbReference>
<evidence type="ECO:0000256" key="15">
    <source>
        <dbReference type="ARBA" id="ARBA00023012"/>
    </source>
</evidence>
<keyword evidence="11" id="KW-0378">Hydrolase</keyword>
<dbReference type="PROSITE" id="PS50885">
    <property type="entry name" value="HAMP"/>
    <property type="match status" value="1"/>
</dbReference>
<evidence type="ECO:0000256" key="17">
    <source>
        <dbReference type="ARBA" id="ARBA00023026"/>
    </source>
</evidence>
<evidence type="ECO:0000256" key="16">
    <source>
        <dbReference type="ARBA" id="ARBA00023016"/>
    </source>
</evidence>
<name>A0A0U3MYL2_9BURK</name>
<dbReference type="PRINTS" id="PR00344">
    <property type="entry name" value="BCTRLSENSOR"/>
</dbReference>
<keyword evidence="6" id="KW-0472">Membrane</keyword>
<dbReference type="KEGG" id="rdp:RD2015_2497"/>
<evidence type="ECO:0000256" key="10">
    <source>
        <dbReference type="ARBA" id="ARBA00022777"/>
    </source>
</evidence>
<dbReference type="Gene3D" id="6.10.340.10">
    <property type="match status" value="1"/>
</dbReference>
<keyword evidence="15" id="KW-0902">Two-component regulatory system</keyword>
<evidence type="ECO:0000256" key="19">
    <source>
        <dbReference type="ARBA" id="ARBA00040454"/>
    </source>
</evidence>
<gene>
    <name evidence="21" type="ORF">RD2015_2497</name>
</gene>
<comment type="subcellular location">
    <subcellularLocation>
        <location evidence="4">Cell membrane</location>
        <topology evidence="4">Multi-pass membrane protein</topology>
    </subcellularLocation>
</comment>
<dbReference type="STRING" id="76731.RD2015_2497"/>
<dbReference type="GO" id="GO:0005886">
    <property type="term" value="C:plasma membrane"/>
    <property type="evidence" value="ECO:0007669"/>
    <property type="project" value="UniProtKB-SubCell"/>
</dbReference>
<evidence type="ECO:0000256" key="5">
    <source>
        <dbReference type="ARBA" id="ARBA00012438"/>
    </source>
</evidence>
<dbReference type="PANTHER" id="PTHR44936:SF9">
    <property type="entry name" value="SENSOR PROTEIN CREC"/>
    <property type="match status" value="1"/>
</dbReference>
<evidence type="ECO:0000256" key="9">
    <source>
        <dbReference type="ARBA" id="ARBA00022741"/>
    </source>
</evidence>
<evidence type="ECO:0000256" key="4">
    <source>
        <dbReference type="ARBA" id="ARBA00004651"/>
    </source>
</evidence>
<keyword evidence="8" id="KW-0808">Transferase</keyword>
<dbReference type="PANTHER" id="PTHR44936">
    <property type="entry name" value="SENSOR PROTEIN CREC"/>
    <property type="match status" value="1"/>
</dbReference>
<evidence type="ECO:0000256" key="7">
    <source>
        <dbReference type="ARBA" id="ARBA00022553"/>
    </source>
</evidence>
<evidence type="ECO:0000256" key="6">
    <source>
        <dbReference type="ARBA" id="ARBA00022475"/>
    </source>
</evidence>
<dbReference type="PATRIC" id="fig|76731.3.peg.2555"/>
<dbReference type="InterPro" id="IPR036097">
    <property type="entry name" value="HisK_dim/P_sf"/>
</dbReference>
<dbReference type="SMART" id="SM00387">
    <property type="entry name" value="HATPase_c"/>
    <property type="match status" value="1"/>
</dbReference>
<evidence type="ECO:0000256" key="18">
    <source>
        <dbReference type="ARBA" id="ARBA00023211"/>
    </source>
</evidence>
<keyword evidence="10 21" id="KW-0418">Kinase</keyword>
<keyword evidence="12" id="KW-0067">ATP-binding</keyword>
<dbReference type="Gene3D" id="3.30.565.10">
    <property type="entry name" value="Histidine kinase-like ATPase, C-terminal domain"/>
    <property type="match status" value="1"/>
</dbReference>
<evidence type="ECO:0000256" key="11">
    <source>
        <dbReference type="ARBA" id="ARBA00022801"/>
    </source>
</evidence>
<comment type="cofactor">
    <cofactor evidence="2">
        <name>Mn(2+)</name>
        <dbReference type="ChEBI" id="CHEBI:29035"/>
    </cofactor>
</comment>
<keyword evidence="6" id="KW-1003">Cell membrane</keyword>
<dbReference type="EC" id="2.7.13.3" evidence="5"/>
<dbReference type="EMBL" id="CP013729">
    <property type="protein sequence ID" value="ALV06964.1"/>
    <property type="molecule type" value="Genomic_DNA"/>
</dbReference>
<dbReference type="InterPro" id="IPR004358">
    <property type="entry name" value="Sig_transdc_His_kin-like_C"/>
</dbReference>
<evidence type="ECO:0000256" key="20">
    <source>
        <dbReference type="ARBA" id="ARBA00041776"/>
    </source>
</evidence>